<evidence type="ECO:0000313" key="3">
    <source>
        <dbReference type="Proteomes" id="UP001391051"/>
    </source>
</evidence>
<feature type="region of interest" description="Disordered" evidence="1">
    <location>
        <begin position="124"/>
        <end position="148"/>
    </location>
</feature>
<feature type="compositionally biased region" description="Basic and acidic residues" evidence="1">
    <location>
        <begin position="134"/>
        <end position="143"/>
    </location>
</feature>
<organism evidence="2 3">
    <name type="scientific">Apiospora aurea</name>
    <dbReference type="NCBI Taxonomy" id="335848"/>
    <lineage>
        <taxon>Eukaryota</taxon>
        <taxon>Fungi</taxon>
        <taxon>Dikarya</taxon>
        <taxon>Ascomycota</taxon>
        <taxon>Pezizomycotina</taxon>
        <taxon>Sordariomycetes</taxon>
        <taxon>Xylariomycetidae</taxon>
        <taxon>Amphisphaeriales</taxon>
        <taxon>Apiosporaceae</taxon>
        <taxon>Apiospora</taxon>
    </lineage>
</organism>
<dbReference type="GeneID" id="92077873"/>
<comment type="caution">
    <text evidence="2">The sequence shown here is derived from an EMBL/GenBank/DDBJ whole genome shotgun (WGS) entry which is preliminary data.</text>
</comment>
<name>A0ABR1Q5A9_9PEZI</name>
<gene>
    <name evidence="2" type="ORF">PG986_008589</name>
</gene>
<protein>
    <submittedName>
        <fullName evidence="2">Uncharacterized protein</fullName>
    </submittedName>
</protein>
<proteinExistence type="predicted"/>
<reference evidence="2 3" key="1">
    <citation type="submission" date="2023-01" db="EMBL/GenBank/DDBJ databases">
        <title>Analysis of 21 Apiospora genomes using comparative genomics revels a genus with tremendous synthesis potential of carbohydrate active enzymes and secondary metabolites.</title>
        <authorList>
            <person name="Sorensen T."/>
        </authorList>
    </citation>
    <scope>NUCLEOTIDE SEQUENCE [LARGE SCALE GENOMIC DNA]</scope>
    <source>
        <strain evidence="2 3">CBS 24483</strain>
    </source>
</reference>
<evidence type="ECO:0000313" key="2">
    <source>
        <dbReference type="EMBL" id="KAK7947703.1"/>
    </source>
</evidence>
<sequence>MTGSSQGPEGAPVPWSPPTYQESCNPRPTPPATAGASYHAYAAPPSIEFEFHPVPQSPRADQHWFGRLRMKTETVPQLMKDGFAITPESILREQGCVKFTTSEPEEEWMKERWPYTRHYFLRDPNTPIPAPARQQREEGEGKGQETQTPPRWMAHMQCFAANFETLAQIRLCELTHHQVDNCTASARGGKGPRIYHFDRLRPRESINCIYDDLSLEGLWPYPKNQEGFLEGATRRQRSEAFTSPLLQGLIQRG</sequence>
<dbReference type="EMBL" id="JAQQWE010000006">
    <property type="protein sequence ID" value="KAK7947703.1"/>
    <property type="molecule type" value="Genomic_DNA"/>
</dbReference>
<feature type="region of interest" description="Disordered" evidence="1">
    <location>
        <begin position="1"/>
        <end position="37"/>
    </location>
</feature>
<dbReference type="Proteomes" id="UP001391051">
    <property type="component" value="Unassembled WGS sequence"/>
</dbReference>
<evidence type="ECO:0000256" key="1">
    <source>
        <dbReference type="SAM" id="MobiDB-lite"/>
    </source>
</evidence>
<dbReference type="RefSeq" id="XP_066697209.1">
    <property type="nucleotide sequence ID" value="XM_066844811.1"/>
</dbReference>
<accession>A0ABR1Q5A9</accession>
<keyword evidence="3" id="KW-1185">Reference proteome</keyword>